<dbReference type="RefSeq" id="WP_075006799.1">
    <property type="nucleotide sequence ID" value="NZ_FOAP01000006.1"/>
</dbReference>
<evidence type="ECO:0000313" key="1">
    <source>
        <dbReference type="EMBL" id="SEL45572.1"/>
    </source>
</evidence>
<gene>
    <name evidence="1" type="ORF">SAMN05444354_10688</name>
</gene>
<evidence type="ECO:0000313" key="2">
    <source>
        <dbReference type="Proteomes" id="UP000182719"/>
    </source>
</evidence>
<dbReference type="AlphaFoldDB" id="A0A1H7QC75"/>
<accession>A0A1H7QC75</accession>
<name>A0A1H7QC75_STIAU</name>
<sequence length="170" mass="18535">MKLRNVLLMSVLFSVACGPESEPSKAETGEQASALASPPVITYWEDNHCGGDQVGWFVYNTAGTVMPNTGGSGWVNDEARSMMLFRVPAGTVFRVYNSPSGSLSDDWTEIVVHQYAEELCIGSFQFTPPTANYSLRYCDDGGLDGKVSLVRAQPNAFTDGYSCGGTWRFY</sequence>
<organism evidence="1 2">
    <name type="scientific">Stigmatella aurantiaca</name>
    <dbReference type="NCBI Taxonomy" id="41"/>
    <lineage>
        <taxon>Bacteria</taxon>
        <taxon>Pseudomonadati</taxon>
        <taxon>Myxococcota</taxon>
        <taxon>Myxococcia</taxon>
        <taxon>Myxococcales</taxon>
        <taxon>Cystobacterineae</taxon>
        <taxon>Archangiaceae</taxon>
        <taxon>Stigmatella</taxon>
    </lineage>
</organism>
<protein>
    <recommendedName>
        <fullName evidence="3">Lipoprotein</fullName>
    </recommendedName>
</protein>
<dbReference type="EMBL" id="FOAP01000006">
    <property type="protein sequence ID" value="SEL45572.1"/>
    <property type="molecule type" value="Genomic_DNA"/>
</dbReference>
<dbReference type="OrthoDB" id="5523850at2"/>
<reference evidence="2" key="1">
    <citation type="submission" date="2016-10" db="EMBL/GenBank/DDBJ databases">
        <authorList>
            <person name="Varghese N."/>
            <person name="Submissions S."/>
        </authorList>
    </citation>
    <scope>NUCLEOTIDE SEQUENCE [LARGE SCALE GENOMIC DNA]</scope>
    <source>
        <strain evidence="2">DSM 17044</strain>
    </source>
</reference>
<dbReference type="Proteomes" id="UP000182719">
    <property type="component" value="Unassembled WGS sequence"/>
</dbReference>
<dbReference type="PROSITE" id="PS51257">
    <property type="entry name" value="PROKAR_LIPOPROTEIN"/>
    <property type="match status" value="1"/>
</dbReference>
<keyword evidence="2" id="KW-1185">Reference proteome</keyword>
<evidence type="ECO:0008006" key="3">
    <source>
        <dbReference type="Google" id="ProtNLM"/>
    </source>
</evidence>
<proteinExistence type="predicted"/>